<keyword evidence="3" id="KW-1185">Reference proteome</keyword>
<accession>A0A6I6GDN3</accession>
<name>A0A6I6GDN3_9BACT</name>
<evidence type="ECO:0000313" key="2">
    <source>
        <dbReference type="EMBL" id="QGW29923.1"/>
    </source>
</evidence>
<dbReference type="KEGG" id="fls:GLV81_18970"/>
<dbReference type="GO" id="GO:0005737">
    <property type="term" value="C:cytoplasm"/>
    <property type="evidence" value="ECO:0007669"/>
    <property type="project" value="TreeGrafter"/>
</dbReference>
<protein>
    <recommendedName>
        <fullName evidence="1">Peptidase C14 caspase domain-containing protein</fullName>
    </recommendedName>
</protein>
<sequence>MAAPLSISPFYGSFSFTRKAMGALVVLLLLVTATEAQTKRALLIGIGTYPDVRWKPLSSANDLAYLKTALQLQGFQPANMLVLADSAATYKGIDNGFEQLKKQCKPGDIVYVHFSGHGQQIEDDEENPDETDGFDEALVPYDARGKYDPVKYYGQHHYRDDALGRQLEGIRAVLGSNGSLLVVIDACHSGTATRSGSIAIIRGDPTPFASPEYKPKLKTTLGGRMIGEAFMSAAPLNTANMVVLSASSPNQVNYETHDDKGQGIGSLSYAVARALQQLPRSATYQQLFASVKSMIQAEYQQQLPMMEGDGTQQVFAGSYQPQSKQMQIDRWTSDSTFVIQQGQLQGIYAGTLVAVKRAGSNAALTTAVVTESNAVSAVLSPKQRLDKATPYSIEVLSYGTAAVQLNLSIDVAKNVPKATADAVQSWLKKQPAVRVSANGDYLLQLSQTTGGTYMELIEKGDITQYSTTLATGKTFDATLQQQWQQALKASARTRYLRQLNDGGPMAEKVVIQITAEGLKDASNEWKLTPGTEYKVSITNNSDTRLYFNLLNVLPNAKSQVLLPQPDEQPQDYSIGPGQTFDIDGIAVDETAVEGREYLRVVLSIRPLDLRPVFDSSPDESRKRNIGGAFEQWLNESLQNTSAVKTRSGNDEVTIVSTGFQVVKK</sequence>
<proteinExistence type="predicted"/>
<dbReference type="InterPro" id="IPR029030">
    <property type="entry name" value="Caspase-like_dom_sf"/>
</dbReference>
<dbReference type="RefSeq" id="WP_157480606.1">
    <property type="nucleotide sequence ID" value="NZ_CP046566.1"/>
</dbReference>
<dbReference type="InterPro" id="IPR050452">
    <property type="entry name" value="Metacaspase"/>
</dbReference>
<dbReference type="Gene3D" id="3.40.50.1460">
    <property type="match status" value="1"/>
</dbReference>
<dbReference type="InterPro" id="IPR011600">
    <property type="entry name" value="Pept_C14_caspase"/>
</dbReference>
<gene>
    <name evidence="2" type="ORF">GLV81_18970</name>
</gene>
<dbReference type="SUPFAM" id="SSF52129">
    <property type="entry name" value="Caspase-like"/>
    <property type="match status" value="1"/>
</dbReference>
<reference evidence="2 3" key="1">
    <citation type="submission" date="2019-11" db="EMBL/GenBank/DDBJ databases">
        <authorList>
            <person name="Im W.T."/>
        </authorList>
    </citation>
    <scope>NUCLEOTIDE SEQUENCE [LARGE SCALE GENOMIC DNA]</scope>
    <source>
        <strain evidence="2 3">SB-02</strain>
    </source>
</reference>
<dbReference type="AlphaFoldDB" id="A0A6I6GDN3"/>
<dbReference type="Proteomes" id="UP000426027">
    <property type="component" value="Chromosome"/>
</dbReference>
<dbReference type="EMBL" id="CP046566">
    <property type="protein sequence ID" value="QGW29923.1"/>
    <property type="molecule type" value="Genomic_DNA"/>
</dbReference>
<dbReference type="PANTHER" id="PTHR48104">
    <property type="entry name" value="METACASPASE-4"/>
    <property type="match status" value="1"/>
</dbReference>
<feature type="domain" description="Peptidase C14 caspase" evidence="1">
    <location>
        <begin position="39"/>
        <end position="308"/>
    </location>
</feature>
<evidence type="ECO:0000259" key="1">
    <source>
        <dbReference type="Pfam" id="PF00656"/>
    </source>
</evidence>
<organism evidence="2 3">
    <name type="scientific">Phnomibacter ginsenosidimutans</name>
    <dbReference type="NCBI Taxonomy" id="2676868"/>
    <lineage>
        <taxon>Bacteria</taxon>
        <taxon>Pseudomonadati</taxon>
        <taxon>Bacteroidota</taxon>
        <taxon>Chitinophagia</taxon>
        <taxon>Chitinophagales</taxon>
        <taxon>Chitinophagaceae</taxon>
        <taxon>Phnomibacter</taxon>
    </lineage>
</organism>
<evidence type="ECO:0000313" key="3">
    <source>
        <dbReference type="Proteomes" id="UP000426027"/>
    </source>
</evidence>
<dbReference type="GO" id="GO:0006508">
    <property type="term" value="P:proteolysis"/>
    <property type="evidence" value="ECO:0007669"/>
    <property type="project" value="InterPro"/>
</dbReference>
<dbReference type="PANTHER" id="PTHR48104:SF30">
    <property type="entry name" value="METACASPASE-1"/>
    <property type="match status" value="1"/>
</dbReference>
<dbReference type="GO" id="GO:0004197">
    <property type="term" value="F:cysteine-type endopeptidase activity"/>
    <property type="evidence" value="ECO:0007669"/>
    <property type="project" value="InterPro"/>
</dbReference>
<dbReference type="Pfam" id="PF00656">
    <property type="entry name" value="Peptidase_C14"/>
    <property type="match status" value="1"/>
</dbReference>